<keyword evidence="1" id="KW-0732">Signal</keyword>
<sequence length="299" mass="30093">MKNTLNTTPRVLVLALGLALTAGSALADSTASGTLGNVHITLTDLDPNDGITPSLSINFGSQPYLNGAVGSYGPGFIQDGYAHLGKNASSTVTDSIQAPFASSSATMIGANTVAGIGSMTVAGSATSGTVGFGEFGALAANYTSSQFVLSPNTAITITVDATLNVQTTLGYDPLTGNLEHASGHVLMFFDGTATDGSSLYTDAGQDLYVDAAMDSNGKITGAKQSWSGTLDISFANASSQSIVGNFYSELSVGGLSMAVPSVGTDPAATVPEPSTYALLLGGLGVVGGIARRRKTARQD</sequence>
<proteinExistence type="predicted"/>
<comment type="caution">
    <text evidence="3">The sequence shown here is derived from an EMBL/GenBank/DDBJ whole genome shotgun (WGS) entry which is preliminary data.</text>
</comment>
<dbReference type="NCBIfam" id="TIGR02595">
    <property type="entry name" value="PEP_CTERM"/>
    <property type="match status" value="1"/>
</dbReference>
<accession>A0ABU5DGG9</accession>
<evidence type="ECO:0000259" key="2">
    <source>
        <dbReference type="Pfam" id="PF07589"/>
    </source>
</evidence>
<organism evidence="3 4">
    <name type="scientific">Roseateles agri</name>
    <dbReference type="NCBI Taxonomy" id="3098619"/>
    <lineage>
        <taxon>Bacteria</taxon>
        <taxon>Pseudomonadati</taxon>
        <taxon>Pseudomonadota</taxon>
        <taxon>Betaproteobacteria</taxon>
        <taxon>Burkholderiales</taxon>
        <taxon>Sphaerotilaceae</taxon>
        <taxon>Roseateles</taxon>
    </lineage>
</organism>
<feature type="domain" description="Ice-binding protein C-terminal" evidence="2">
    <location>
        <begin position="269"/>
        <end position="294"/>
    </location>
</feature>
<dbReference type="InterPro" id="IPR013424">
    <property type="entry name" value="Ice-binding_C"/>
</dbReference>
<dbReference type="RefSeq" id="WP_320422262.1">
    <property type="nucleotide sequence ID" value="NZ_JAXCLA010000002.1"/>
</dbReference>
<keyword evidence="4" id="KW-1185">Reference proteome</keyword>
<dbReference type="Pfam" id="PF07589">
    <property type="entry name" value="PEP-CTERM"/>
    <property type="match status" value="1"/>
</dbReference>
<feature type="chain" id="PRO_5047534396" evidence="1">
    <location>
        <begin position="28"/>
        <end position="299"/>
    </location>
</feature>
<dbReference type="Proteomes" id="UP001285263">
    <property type="component" value="Unassembled WGS sequence"/>
</dbReference>
<name>A0ABU5DGG9_9BURK</name>
<evidence type="ECO:0000256" key="1">
    <source>
        <dbReference type="SAM" id="SignalP"/>
    </source>
</evidence>
<dbReference type="EMBL" id="JAXCLA010000002">
    <property type="protein sequence ID" value="MDY0744374.1"/>
    <property type="molecule type" value="Genomic_DNA"/>
</dbReference>
<reference evidence="3 4" key="1">
    <citation type="submission" date="2023-11" db="EMBL/GenBank/DDBJ databases">
        <title>Paucibacter sp. nov., isolated from fresh soil in Korea.</title>
        <authorList>
            <person name="Le N.T.T."/>
        </authorList>
    </citation>
    <scope>NUCLEOTIDE SEQUENCE [LARGE SCALE GENOMIC DNA]</scope>
    <source>
        <strain evidence="3 4">R3-3</strain>
    </source>
</reference>
<feature type="signal peptide" evidence="1">
    <location>
        <begin position="1"/>
        <end position="27"/>
    </location>
</feature>
<evidence type="ECO:0000313" key="3">
    <source>
        <dbReference type="EMBL" id="MDY0744374.1"/>
    </source>
</evidence>
<protein>
    <submittedName>
        <fullName evidence="3">PEP-CTERM sorting domain-containing protein</fullName>
    </submittedName>
</protein>
<evidence type="ECO:0000313" key="4">
    <source>
        <dbReference type="Proteomes" id="UP001285263"/>
    </source>
</evidence>
<gene>
    <name evidence="3" type="ORF">SNE35_07645</name>
</gene>